<comment type="caution">
    <text evidence="1">The sequence shown here is derived from an EMBL/GenBank/DDBJ whole genome shotgun (WGS) entry which is preliminary data.</text>
</comment>
<keyword evidence="2" id="KW-1185">Reference proteome</keyword>
<organism evidence="1 2">
    <name type="scientific">Pleurodeles waltl</name>
    <name type="common">Iberian ribbed newt</name>
    <dbReference type="NCBI Taxonomy" id="8319"/>
    <lineage>
        <taxon>Eukaryota</taxon>
        <taxon>Metazoa</taxon>
        <taxon>Chordata</taxon>
        <taxon>Craniata</taxon>
        <taxon>Vertebrata</taxon>
        <taxon>Euteleostomi</taxon>
        <taxon>Amphibia</taxon>
        <taxon>Batrachia</taxon>
        <taxon>Caudata</taxon>
        <taxon>Salamandroidea</taxon>
        <taxon>Salamandridae</taxon>
        <taxon>Pleurodelinae</taxon>
        <taxon>Pleurodeles</taxon>
    </lineage>
</organism>
<dbReference type="AlphaFoldDB" id="A0AAV7P1H2"/>
<evidence type="ECO:0000313" key="2">
    <source>
        <dbReference type="Proteomes" id="UP001066276"/>
    </source>
</evidence>
<protein>
    <submittedName>
        <fullName evidence="1">Uncharacterized protein</fullName>
    </submittedName>
</protein>
<gene>
    <name evidence="1" type="ORF">NDU88_008856</name>
</gene>
<reference evidence="1" key="1">
    <citation type="journal article" date="2022" name="bioRxiv">
        <title>Sequencing and chromosome-scale assembly of the giantPleurodeles waltlgenome.</title>
        <authorList>
            <person name="Brown T."/>
            <person name="Elewa A."/>
            <person name="Iarovenko S."/>
            <person name="Subramanian E."/>
            <person name="Araus A.J."/>
            <person name="Petzold A."/>
            <person name="Susuki M."/>
            <person name="Suzuki K.-i.T."/>
            <person name="Hayashi T."/>
            <person name="Toyoda A."/>
            <person name="Oliveira C."/>
            <person name="Osipova E."/>
            <person name="Leigh N.D."/>
            <person name="Simon A."/>
            <person name="Yun M.H."/>
        </authorList>
    </citation>
    <scope>NUCLEOTIDE SEQUENCE</scope>
    <source>
        <strain evidence="1">20211129_DDA</strain>
        <tissue evidence="1">Liver</tissue>
    </source>
</reference>
<name>A0AAV7P1H2_PLEWA</name>
<dbReference type="Proteomes" id="UP001066276">
    <property type="component" value="Chromosome 8"/>
</dbReference>
<proteinExistence type="predicted"/>
<dbReference type="EMBL" id="JANPWB010000012">
    <property type="protein sequence ID" value="KAJ1120694.1"/>
    <property type="molecule type" value="Genomic_DNA"/>
</dbReference>
<sequence>MQPPDNCPGVIANVMAKLDQLSDAMILLAQRPVVWGREPIQLSAVPVTPSYMQLGHQPSSQLSWYPKIGLSFYVHSDDTQMLLSLPDCGGGNDALPLALVPGLYLMCSRRKVKCLKRNLSKEEILPTKRSITQ</sequence>
<accession>A0AAV7P1H2</accession>
<evidence type="ECO:0000313" key="1">
    <source>
        <dbReference type="EMBL" id="KAJ1120694.1"/>
    </source>
</evidence>